<dbReference type="EMBL" id="JAWIIV010000104">
    <property type="protein sequence ID" value="MEC4723890.1"/>
    <property type="molecule type" value="Genomic_DNA"/>
</dbReference>
<gene>
    <name evidence="1" type="ORF">RY831_32840</name>
</gene>
<name>A0ABU6JJM6_9BURK</name>
<feature type="non-terminal residue" evidence="1">
    <location>
        <position position="1"/>
    </location>
</feature>
<evidence type="ECO:0000313" key="2">
    <source>
        <dbReference type="Proteomes" id="UP001352263"/>
    </source>
</evidence>
<keyword evidence="2" id="KW-1185">Reference proteome</keyword>
<organism evidence="1 2">
    <name type="scientific">Noviherbaspirillum album</name>
    <dbReference type="NCBI Taxonomy" id="3080276"/>
    <lineage>
        <taxon>Bacteria</taxon>
        <taxon>Pseudomonadati</taxon>
        <taxon>Pseudomonadota</taxon>
        <taxon>Betaproteobacteria</taxon>
        <taxon>Burkholderiales</taxon>
        <taxon>Oxalobacteraceae</taxon>
        <taxon>Noviherbaspirillum</taxon>
    </lineage>
</organism>
<proteinExistence type="predicted"/>
<sequence length="143" mass="15689">ESKWNGMPDGAGRQNGRVFVTETGNVTTKTDIGKRLNSIQSRQVAAGTSLMADWRLARDALIEHLTTQGHYDRGALAALTFTDLGERTWDEETQGLIDAWESRWNSMPNGAGRQKGRVFVTKTGNVMTAQQIGSAMSTSTRET</sequence>
<evidence type="ECO:0000313" key="1">
    <source>
        <dbReference type="EMBL" id="MEC4723890.1"/>
    </source>
</evidence>
<protein>
    <submittedName>
        <fullName evidence="1">Uncharacterized protein</fullName>
    </submittedName>
</protein>
<reference evidence="1 2" key="1">
    <citation type="submission" date="2023-10" db="EMBL/GenBank/DDBJ databases">
        <title>Noviherbaspirillum sp. CPCC 100848 genome assembly.</title>
        <authorList>
            <person name="Li X.Y."/>
            <person name="Fang X.M."/>
        </authorList>
    </citation>
    <scope>NUCLEOTIDE SEQUENCE [LARGE SCALE GENOMIC DNA]</scope>
    <source>
        <strain evidence="1 2">CPCC 100848</strain>
    </source>
</reference>
<dbReference type="Proteomes" id="UP001352263">
    <property type="component" value="Unassembled WGS sequence"/>
</dbReference>
<dbReference type="RefSeq" id="WP_326510483.1">
    <property type="nucleotide sequence ID" value="NZ_JAWIIV010000104.1"/>
</dbReference>
<accession>A0ABU6JJM6</accession>
<comment type="caution">
    <text evidence="1">The sequence shown here is derived from an EMBL/GenBank/DDBJ whole genome shotgun (WGS) entry which is preliminary data.</text>
</comment>